<sequence>MKIQYCSDLHMEFHENMRFMNSLPLEPVGDVLVIAGDVGYLVDTTIPHLRFWKWASENYRHVLMIAGNHEYYNNGDIAARGESWQKMFLPNVGYYHNKVVRIDNVDFILSTLWSRIPPVDEMAIQSGMNDYAQILYNKRRLIPQNINDEFERNLTFIKKAVADSDAEKIVVVTHHLPTFAAIEDRHKGSVLNAAYATELGNYIADSRISAWIYGHSHHTTDLTIGNTRLVSNPLGYLFCGENTAFNDSAVIEI</sequence>
<evidence type="ECO:0000313" key="3">
    <source>
        <dbReference type="Proteomes" id="UP000244905"/>
    </source>
</evidence>
<dbReference type="PANTHER" id="PTHR37844">
    <property type="entry name" value="SER/THR PROTEIN PHOSPHATASE SUPERFAMILY (AFU_ORTHOLOGUE AFUA_1G14840)"/>
    <property type="match status" value="1"/>
</dbReference>
<evidence type="ECO:0000259" key="1">
    <source>
        <dbReference type="Pfam" id="PF00149"/>
    </source>
</evidence>
<name>A0A2V1II72_9BACT</name>
<feature type="domain" description="Calcineurin-like phosphoesterase" evidence="1">
    <location>
        <begin position="1"/>
        <end position="218"/>
    </location>
</feature>
<dbReference type="InterPro" id="IPR029052">
    <property type="entry name" value="Metallo-depent_PP-like"/>
</dbReference>
<dbReference type="Proteomes" id="UP000244905">
    <property type="component" value="Unassembled WGS sequence"/>
</dbReference>
<dbReference type="AlphaFoldDB" id="A0A2V1II72"/>
<protein>
    <submittedName>
        <fullName evidence="2">Metallophosphatase</fullName>
    </submittedName>
</protein>
<organism evidence="2 3">
    <name type="scientific">Duncaniella muris</name>
    <dbReference type="NCBI Taxonomy" id="2094150"/>
    <lineage>
        <taxon>Bacteria</taxon>
        <taxon>Pseudomonadati</taxon>
        <taxon>Bacteroidota</taxon>
        <taxon>Bacteroidia</taxon>
        <taxon>Bacteroidales</taxon>
        <taxon>Muribaculaceae</taxon>
        <taxon>Duncaniella</taxon>
    </lineage>
</organism>
<comment type="caution">
    <text evidence="2">The sequence shown here is derived from an EMBL/GenBank/DDBJ whole genome shotgun (WGS) entry which is preliminary data.</text>
</comment>
<accession>A0A2V1II72</accession>
<dbReference type="SUPFAM" id="SSF56300">
    <property type="entry name" value="Metallo-dependent phosphatases"/>
    <property type="match status" value="1"/>
</dbReference>
<dbReference type="Gene3D" id="3.60.21.10">
    <property type="match status" value="1"/>
</dbReference>
<reference evidence="3" key="1">
    <citation type="submission" date="2018-02" db="EMBL/GenBank/DDBJ databases">
        <authorList>
            <person name="Clavel T."/>
            <person name="Strowig T."/>
        </authorList>
    </citation>
    <scope>NUCLEOTIDE SEQUENCE [LARGE SCALE GENOMIC DNA]</scope>
    <source>
        <strain evidence="3">DSM 103720</strain>
    </source>
</reference>
<dbReference type="RefSeq" id="WP_107033270.1">
    <property type="nucleotide sequence ID" value="NZ_PUEC01000039.1"/>
</dbReference>
<dbReference type="GeneID" id="82527155"/>
<proteinExistence type="predicted"/>
<evidence type="ECO:0000313" key="2">
    <source>
        <dbReference type="EMBL" id="PWB00524.1"/>
    </source>
</evidence>
<dbReference type="InterPro" id="IPR004843">
    <property type="entry name" value="Calcineurin-like_PHP"/>
</dbReference>
<dbReference type="PANTHER" id="PTHR37844:SF1">
    <property type="entry name" value="CALCINEURIN-LIKE PHOSPHOESTERASE DOMAIN-CONTAINING PROTEIN"/>
    <property type="match status" value="1"/>
</dbReference>
<keyword evidence="3" id="KW-1185">Reference proteome</keyword>
<dbReference type="Pfam" id="PF00149">
    <property type="entry name" value="Metallophos"/>
    <property type="match status" value="1"/>
</dbReference>
<dbReference type="EMBL" id="PUEC01000039">
    <property type="protein sequence ID" value="PWB00524.1"/>
    <property type="molecule type" value="Genomic_DNA"/>
</dbReference>
<gene>
    <name evidence="2" type="ORF">C5O23_12540</name>
</gene>
<dbReference type="GO" id="GO:0016787">
    <property type="term" value="F:hydrolase activity"/>
    <property type="evidence" value="ECO:0007669"/>
    <property type="project" value="InterPro"/>
</dbReference>